<proteinExistence type="predicted"/>
<feature type="region of interest" description="Disordered" evidence="2">
    <location>
        <begin position="15"/>
        <end position="71"/>
    </location>
</feature>
<dbReference type="Gene3D" id="3.10.10.10">
    <property type="entry name" value="HIV Type 1 Reverse Transcriptase, subunit A, domain 1"/>
    <property type="match status" value="1"/>
</dbReference>
<evidence type="ECO:0000259" key="3">
    <source>
        <dbReference type="PROSITE" id="PS50994"/>
    </source>
</evidence>
<dbReference type="PANTHER" id="PTHR37984:SF15">
    <property type="entry name" value="INTEGRASE CATALYTIC DOMAIN-CONTAINING PROTEIN"/>
    <property type="match status" value="1"/>
</dbReference>
<dbReference type="Gene3D" id="3.30.420.10">
    <property type="entry name" value="Ribonuclease H-like superfamily/Ribonuclease H"/>
    <property type="match status" value="1"/>
</dbReference>
<dbReference type="InterPro" id="IPR041588">
    <property type="entry name" value="Integrase_H2C2"/>
</dbReference>
<name>A0AAV7WV20_PLEWA</name>
<dbReference type="InterPro" id="IPR036397">
    <property type="entry name" value="RNaseH_sf"/>
</dbReference>
<evidence type="ECO:0000256" key="2">
    <source>
        <dbReference type="SAM" id="MobiDB-lite"/>
    </source>
</evidence>
<dbReference type="InterPro" id="IPR001584">
    <property type="entry name" value="Integrase_cat-core"/>
</dbReference>
<comment type="caution">
    <text evidence="4">The sequence shown here is derived from an EMBL/GenBank/DDBJ whole genome shotgun (WGS) entry which is preliminary data.</text>
</comment>
<evidence type="ECO:0000256" key="1">
    <source>
        <dbReference type="ARBA" id="ARBA00039658"/>
    </source>
</evidence>
<dbReference type="SUPFAM" id="SSF53098">
    <property type="entry name" value="Ribonuclease H-like"/>
    <property type="match status" value="1"/>
</dbReference>
<dbReference type="Proteomes" id="UP001066276">
    <property type="component" value="Chromosome 1_1"/>
</dbReference>
<evidence type="ECO:0000313" key="5">
    <source>
        <dbReference type="Proteomes" id="UP001066276"/>
    </source>
</evidence>
<dbReference type="InterPro" id="IPR054465">
    <property type="entry name" value="Integrase_p58-like_C"/>
</dbReference>
<dbReference type="PROSITE" id="PS50994">
    <property type="entry name" value="INTEGRASE"/>
    <property type="match status" value="1"/>
</dbReference>
<dbReference type="Gene3D" id="1.10.340.70">
    <property type="match status" value="1"/>
</dbReference>
<dbReference type="Pfam" id="PF22938">
    <property type="entry name" value="Integrase_p58_C"/>
    <property type="match status" value="1"/>
</dbReference>
<dbReference type="Pfam" id="PF17921">
    <property type="entry name" value="Integrase_H2C2"/>
    <property type="match status" value="1"/>
</dbReference>
<organism evidence="4 5">
    <name type="scientific">Pleurodeles waltl</name>
    <name type="common">Iberian ribbed newt</name>
    <dbReference type="NCBI Taxonomy" id="8319"/>
    <lineage>
        <taxon>Eukaryota</taxon>
        <taxon>Metazoa</taxon>
        <taxon>Chordata</taxon>
        <taxon>Craniata</taxon>
        <taxon>Vertebrata</taxon>
        <taxon>Euteleostomi</taxon>
        <taxon>Amphibia</taxon>
        <taxon>Batrachia</taxon>
        <taxon>Caudata</taxon>
        <taxon>Salamandroidea</taxon>
        <taxon>Salamandridae</taxon>
        <taxon>Pleurodelinae</taxon>
        <taxon>Pleurodeles</taxon>
    </lineage>
</organism>
<dbReference type="GO" id="GO:0015074">
    <property type="term" value="P:DNA integration"/>
    <property type="evidence" value="ECO:0007669"/>
    <property type="project" value="InterPro"/>
</dbReference>
<dbReference type="InterPro" id="IPR043502">
    <property type="entry name" value="DNA/RNA_pol_sf"/>
</dbReference>
<dbReference type="InterPro" id="IPR012337">
    <property type="entry name" value="RNaseH-like_sf"/>
</dbReference>
<dbReference type="GO" id="GO:0003676">
    <property type="term" value="F:nucleic acid binding"/>
    <property type="evidence" value="ECO:0007669"/>
    <property type="project" value="InterPro"/>
</dbReference>
<dbReference type="PANTHER" id="PTHR37984">
    <property type="entry name" value="PROTEIN CBG26694"/>
    <property type="match status" value="1"/>
</dbReference>
<feature type="domain" description="Integrase catalytic" evidence="3">
    <location>
        <begin position="218"/>
        <end position="398"/>
    </location>
</feature>
<protein>
    <recommendedName>
        <fullName evidence="1">Gypsy retrotransposon integrase-like protein 1</fullName>
    </recommendedName>
</protein>
<keyword evidence="5" id="KW-1185">Reference proteome</keyword>
<gene>
    <name evidence="4" type="ORF">NDU88_005541</name>
</gene>
<dbReference type="AlphaFoldDB" id="A0AAV7WV20"/>
<accession>A0AAV7WV20</accession>
<dbReference type="SUPFAM" id="SSF56672">
    <property type="entry name" value="DNA/RNA polymerases"/>
    <property type="match status" value="1"/>
</dbReference>
<dbReference type="InterPro" id="IPR050951">
    <property type="entry name" value="Retrovirus_Pol_polyprotein"/>
</dbReference>
<sequence length="607" mass="67524">MLGIPGHIFALTRAQAKKQKGQGNLDPETMDQVLPKARGIKAKSLPTIPPSPEDSPFEEEESSPCAEPTPDELAADTAELLGAGRSAREELSVAQQTCPTLEGLRQEAVKQQNGDVSDSHMVYWEDNLLYTETRDPKPGAARRLVIPLQYREFLVTVAHDIPLAGHLGQSKTWDRLVPVFHRPNMSEDTKEFCCSCVTCQASGKTGGTPKAPLIPLPVVGVPFERVGVDIVGPLDPPTATGNRFILVVVDHATMYPKAIPLRTTTAPAVAKVLLGIFSRVGFPKEVVSDRDSNFMEVPQKGVGISPFKVPFGHLVRGPLAHVKEGWKQPLKSPKQDIVDYVLDLRSRMAEYIKKASKNLQASQELQKQWHDQKAVLNQYHPGQKVWVLEPVAPRALQDKWSGPHLIVEKKGEVTYLVDLGTARSPLRVLHVNRLKPYYDRADLTLLMATDEVHKEESDSLPDLFSTTEADGLVDGVVLADFLTAEQKDNYINLLDQFCDLFSLIAGTTTWCEHTNDTGHSLPVKSKMYTQPEYVRDCIKQEVQKMLDLGVIEPSESPWASPVVLVPKPHSKDGKKEMRFCVDYRGLNQVTKTDAYRYTGFYQVSKHF</sequence>
<reference evidence="4" key="1">
    <citation type="journal article" date="2022" name="bioRxiv">
        <title>Sequencing and chromosome-scale assembly of the giantPleurodeles waltlgenome.</title>
        <authorList>
            <person name="Brown T."/>
            <person name="Elewa A."/>
            <person name="Iarovenko S."/>
            <person name="Subramanian E."/>
            <person name="Araus A.J."/>
            <person name="Petzold A."/>
            <person name="Susuki M."/>
            <person name="Suzuki K.-i.T."/>
            <person name="Hayashi T."/>
            <person name="Toyoda A."/>
            <person name="Oliveira C."/>
            <person name="Osipova E."/>
            <person name="Leigh N.D."/>
            <person name="Simon A."/>
            <person name="Yun M.H."/>
        </authorList>
    </citation>
    <scope>NUCLEOTIDE SEQUENCE</scope>
    <source>
        <strain evidence="4">20211129_DDA</strain>
        <tissue evidence="4">Liver</tissue>
    </source>
</reference>
<dbReference type="FunFam" id="1.10.340.70:FF:000001">
    <property type="entry name" value="Retrovirus-related Pol polyprotein from transposon gypsy-like Protein"/>
    <property type="match status" value="1"/>
</dbReference>
<evidence type="ECO:0000313" key="4">
    <source>
        <dbReference type="EMBL" id="KAJ1217954.1"/>
    </source>
</evidence>
<dbReference type="EMBL" id="JANPWB010000001">
    <property type="protein sequence ID" value="KAJ1217954.1"/>
    <property type="molecule type" value="Genomic_DNA"/>
</dbReference>